<dbReference type="PANTHER" id="PTHR42823">
    <property type="entry name" value="ATP SYNTHASE SUBUNIT A, CHLOROPLASTIC"/>
    <property type="match status" value="1"/>
</dbReference>
<keyword evidence="7 11" id="KW-1133">Transmembrane helix</keyword>
<keyword evidence="13" id="KW-1185">Reference proteome</keyword>
<dbReference type="NCBIfam" id="NF004486">
    <property type="entry name" value="PRK05815.3-4"/>
    <property type="match status" value="1"/>
</dbReference>
<evidence type="ECO:0000256" key="3">
    <source>
        <dbReference type="ARBA" id="ARBA00022448"/>
    </source>
</evidence>
<dbReference type="PANTHER" id="PTHR42823:SF3">
    <property type="entry name" value="ATP SYNTHASE SUBUNIT A, CHLOROPLASTIC"/>
    <property type="match status" value="1"/>
</dbReference>
<evidence type="ECO:0000256" key="8">
    <source>
        <dbReference type="ARBA" id="ARBA00023065"/>
    </source>
</evidence>
<proteinExistence type="inferred from homology"/>
<keyword evidence="9 11" id="KW-0472">Membrane</keyword>
<dbReference type="Pfam" id="PF00119">
    <property type="entry name" value="ATP-synt_A"/>
    <property type="match status" value="1"/>
</dbReference>
<dbReference type="InterPro" id="IPR035908">
    <property type="entry name" value="F0_ATP_A_sf"/>
</dbReference>
<evidence type="ECO:0000256" key="9">
    <source>
        <dbReference type="ARBA" id="ARBA00023136"/>
    </source>
</evidence>
<keyword evidence="6 11" id="KW-0375">Hydrogen ion transport</keyword>
<dbReference type="HAMAP" id="MF_01393">
    <property type="entry name" value="ATP_synth_a_bact"/>
    <property type="match status" value="1"/>
</dbReference>
<evidence type="ECO:0000256" key="4">
    <source>
        <dbReference type="ARBA" id="ARBA00022547"/>
    </source>
</evidence>
<feature type="transmembrane region" description="Helical" evidence="11">
    <location>
        <begin position="176"/>
        <end position="199"/>
    </location>
</feature>
<keyword evidence="3 11" id="KW-0813">Transport</keyword>
<evidence type="ECO:0000256" key="11">
    <source>
        <dbReference type="HAMAP-Rule" id="MF_01393"/>
    </source>
</evidence>
<evidence type="ECO:0000256" key="10">
    <source>
        <dbReference type="ARBA" id="ARBA00023310"/>
    </source>
</evidence>
<dbReference type="InterPro" id="IPR045082">
    <property type="entry name" value="ATP_syn_F0_a_bact/chloroplast"/>
</dbReference>
<comment type="similarity">
    <text evidence="2 11">Belongs to the ATPase A chain family.</text>
</comment>
<evidence type="ECO:0000256" key="7">
    <source>
        <dbReference type="ARBA" id="ARBA00022989"/>
    </source>
</evidence>
<evidence type="ECO:0000313" key="13">
    <source>
        <dbReference type="Proteomes" id="UP001469749"/>
    </source>
</evidence>
<feature type="transmembrane region" description="Helical" evidence="11">
    <location>
        <begin position="116"/>
        <end position="137"/>
    </location>
</feature>
<accession>A0ABV1B1C4</accession>
<name>A0ABV1B1C4_9FIRM</name>
<keyword evidence="10 11" id="KW-0066">ATP synthesis</keyword>
<organism evidence="12 13">
    <name type="scientific">Coprococcus intestinihominis</name>
    <dbReference type="NCBI Taxonomy" id="3133154"/>
    <lineage>
        <taxon>Bacteria</taxon>
        <taxon>Bacillati</taxon>
        <taxon>Bacillota</taxon>
        <taxon>Clostridia</taxon>
        <taxon>Lachnospirales</taxon>
        <taxon>Lachnospiraceae</taxon>
        <taxon>Coprococcus</taxon>
    </lineage>
</organism>
<feature type="transmembrane region" description="Helical" evidence="11">
    <location>
        <begin position="87"/>
        <end position="109"/>
    </location>
</feature>
<dbReference type="SUPFAM" id="SSF81336">
    <property type="entry name" value="F1F0 ATP synthase subunit A"/>
    <property type="match status" value="1"/>
</dbReference>
<comment type="subcellular location">
    <subcellularLocation>
        <location evidence="11">Cell membrane</location>
        <topology evidence="11">Multi-pass membrane protein</topology>
    </subcellularLocation>
    <subcellularLocation>
        <location evidence="1">Membrane</location>
        <topology evidence="1">Multi-pass membrane protein</topology>
    </subcellularLocation>
</comment>
<evidence type="ECO:0000256" key="2">
    <source>
        <dbReference type="ARBA" id="ARBA00006810"/>
    </source>
</evidence>
<evidence type="ECO:0000313" key="12">
    <source>
        <dbReference type="EMBL" id="MEQ2363937.1"/>
    </source>
</evidence>
<dbReference type="PRINTS" id="PR00123">
    <property type="entry name" value="ATPASEA"/>
</dbReference>
<keyword evidence="8 11" id="KW-0406">Ion transport</keyword>
<comment type="caution">
    <text evidence="12">The sequence shown here is derived from an EMBL/GenBank/DDBJ whole genome shotgun (WGS) entry which is preliminary data.</text>
</comment>
<keyword evidence="11" id="KW-1003">Cell membrane</keyword>
<dbReference type="InterPro" id="IPR000568">
    <property type="entry name" value="ATP_synth_F0_asu"/>
</dbReference>
<dbReference type="EMBL" id="JBBMEK010000015">
    <property type="protein sequence ID" value="MEQ2363937.1"/>
    <property type="molecule type" value="Genomic_DNA"/>
</dbReference>
<dbReference type="Gene3D" id="1.20.120.220">
    <property type="entry name" value="ATP synthase, F0 complex, subunit A"/>
    <property type="match status" value="1"/>
</dbReference>
<evidence type="ECO:0000256" key="1">
    <source>
        <dbReference type="ARBA" id="ARBA00004141"/>
    </source>
</evidence>
<protein>
    <recommendedName>
        <fullName evidence="11">ATP synthase subunit a</fullName>
    </recommendedName>
    <alternativeName>
        <fullName evidence="11">ATP synthase F0 sector subunit a</fullName>
    </alternativeName>
    <alternativeName>
        <fullName evidence="11">F-ATPase subunit 6</fullName>
    </alternativeName>
</protein>
<sequence length="228" mass="24992">MDELVKNLMEELNCDTAFTIPIFGGIPVAESVFVTWLIMAVVILLCAIFVRNLKVTTPGKGQLLLETAVSGIYSFFEDILGEKGKRFIPYLMSVGIYIGIANLIGILGFKPPTKDINVTASLAILSIILIELSGVLAKGGCGWLKSFAEPMVVILPINILEIFIRPLSLCMRLFGNVLGSFVIMELLKMVVPAILPAVFSCYFDIFDGLIQAYVFVFLTALFIKEAID</sequence>
<keyword evidence="4 11" id="KW-0138">CF(0)</keyword>
<feature type="transmembrane region" description="Helical" evidence="11">
    <location>
        <begin position="205"/>
        <end position="223"/>
    </location>
</feature>
<evidence type="ECO:0000256" key="6">
    <source>
        <dbReference type="ARBA" id="ARBA00022781"/>
    </source>
</evidence>
<dbReference type="CDD" id="cd00310">
    <property type="entry name" value="ATP-synt_Fo_a_6"/>
    <property type="match status" value="1"/>
</dbReference>
<evidence type="ECO:0000256" key="5">
    <source>
        <dbReference type="ARBA" id="ARBA00022692"/>
    </source>
</evidence>
<dbReference type="RefSeq" id="WP_349083882.1">
    <property type="nucleotide sequence ID" value="NZ_JBBMEK010000015.1"/>
</dbReference>
<comment type="function">
    <text evidence="11">Key component of the proton channel; it plays a direct role in the translocation of protons across the membrane.</text>
</comment>
<feature type="transmembrane region" description="Helical" evidence="11">
    <location>
        <begin position="33"/>
        <end position="51"/>
    </location>
</feature>
<reference evidence="12 13" key="1">
    <citation type="submission" date="2024-03" db="EMBL/GenBank/DDBJ databases">
        <title>Human intestinal bacterial collection.</title>
        <authorList>
            <person name="Pauvert C."/>
            <person name="Hitch T.C.A."/>
            <person name="Clavel T."/>
        </authorList>
    </citation>
    <scope>NUCLEOTIDE SEQUENCE [LARGE SCALE GENOMIC DNA]</scope>
    <source>
        <strain evidence="12 13">CLA-AA-H190</strain>
    </source>
</reference>
<keyword evidence="5 11" id="KW-0812">Transmembrane</keyword>
<gene>
    <name evidence="11" type="primary">atpB</name>
    <name evidence="12" type="ORF">WMO25_02355</name>
</gene>
<dbReference type="Proteomes" id="UP001469749">
    <property type="component" value="Unassembled WGS sequence"/>
</dbReference>